<feature type="domain" description="PPIase cyclophilin-type" evidence="4">
    <location>
        <begin position="94"/>
        <end position="264"/>
    </location>
</feature>
<dbReference type="PANTHER" id="PTHR45625:SF4">
    <property type="entry name" value="PEPTIDYLPROLYL ISOMERASE DOMAIN AND WD REPEAT-CONTAINING PROTEIN 1"/>
    <property type="match status" value="1"/>
</dbReference>
<keyword evidence="2" id="KW-0697">Rotamase</keyword>
<protein>
    <recommendedName>
        <fullName evidence="1">peptidylprolyl isomerase</fullName>
        <ecNumber evidence="1">5.2.1.8</ecNumber>
    </recommendedName>
</protein>
<dbReference type="SUPFAM" id="SSF50891">
    <property type="entry name" value="Cyclophilin-like"/>
    <property type="match status" value="1"/>
</dbReference>
<dbReference type="InterPro" id="IPR002130">
    <property type="entry name" value="Cyclophilin-type_PPIase_dom"/>
</dbReference>
<keyword evidence="3" id="KW-0413">Isomerase</keyword>
<accession>A0A3B0SKE3</accession>
<dbReference type="PANTHER" id="PTHR45625">
    <property type="entry name" value="PEPTIDYL-PROLYL CIS-TRANS ISOMERASE-RELATED"/>
    <property type="match status" value="1"/>
</dbReference>
<dbReference type="PROSITE" id="PS50072">
    <property type="entry name" value="CSA_PPIASE_2"/>
    <property type="match status" value="1"/>
</dbReference>
<dbReference type="InterPro" id="IPR020892">
    <property type="entry name" value="Cyclophilin-type_PPIase_CS"/>
</dbReference>
<name>A0A3B0SKE3_9ZZZZ</name>
<dbReference type="PROSITE" id="PS51257">
    <property type="entry name" value="PROKAR_LIPOPROTEIN"/>
    <property type="match status" value="1"/>
</dbReference>
<dbReference type="InterPro" id="IPR044666">
    <property type="entry name" value="Cyclophilin_A-like"/>
</dbReference>
<dbReference type="CDD" id="cd00317">
    <property type="entry name" value="cyclophilin"/>
    <property type="match status" value="1"/>
</dbReference>
<sequence length="330" mass="35657">MIRKFIPILPLFAVSLLFACGATEQVEEQAVPVVDEAGAFDAPVTDEHPKPKIGSVFRPVGAVDVSAMSTPESAPGDWRQVPADQLIVLKTSHGATLIEMAPDFAPGHTARFGALAHEGYFKGLPFHRVIQGFMAQAGQTALVGRPEPTTENLKAEFIYRRPPSLGMTVVGERRTAQAGFIKGFKFASQNPTLAMFPPGTFDGNVAAWQLHCSGAVAAARLGNDINSANAQFYITTSYPDSLDKLYTVWGRVRAGLSNVSQIKKGEPPMPPDLIEQFSLVTDLAANERPQVWVMNTDGTAFSSYLDGMKTDTGSLPDICKIEVPVIVRWP</sequence>
<reference evidence="5" key="1">
    <citation type="submission" date="2018-06" db="EMBL/GenBank/DDBJ databases">
        <authorList>
            <person name="Zhirakovskaya E."/>
        </authorList>
    </citation>
    <scope>NUCLEOTIDE SEQUENCE</scope>
</reference>
<organism evidence="5">
    <name type="scientific">hydrothermal vent metagenome</name>
    <dbReference type="NCBI Taxonomy" id="652676"/>
    <lineage>
        <taxon>unclassified sequences</taxon>
        <taxon>metagenomes</taxon>
        <taxon>ecological metagenomes</taxon>
    </lineage>
</organism>
<dbReference type="GO" id="GO:0003755">
    <property type="term" value="F:peptidyl-prolyl cis-trans isomerase activity"/>
    <property type="evidence" value="ECO:0007669"/>
    <property type="project" value="UniProtKB-KW"/>
</dbReference>
<evidence type="ECO:0000256" key="3">
    <source>
        <dbReference type="ARBA" id="ARBA00023235"/>
    </source>
</evidence>
<dbReference type="EC" id="5.2.1.8" evidence="1"/>
<dbReference type="InterPro" id="IPR029000">
    <property type="entry name" value="Cyclophilin-like_dom_sf"/>
</dbReference>
<gene>
    <name evidence="5" type="ORF">MNBD_ALPHA06-1578</name>
</gene>
<dbReference type="PROSITE" id="PS00170">
    <property type="entry name" value="CSA_PPIASE_1"/>
    <property type="match status" value="1"/>
</dbReference>
<dbReference type="EMBL" id="UOEE01000347">
    <property type="protein sequence ID" value="VAW02832.1"/>
    <property type="molecule type" value="Genomic_DNA"/>
</dbReference>
<dbReference type="Pfam" id="PF00160">
    <property type="entry name" value="Pro_isomerase"/>
    <property type="match status" value="1"/>
</dbReference>
<evidence type="ECO:0000256" key="2">
    <source>
        <dbReference type="ARBA" id="ARBA00023110"/>
    </source>
</evidence>
<dbReference type="Gene3D" id="2.40.100.10">
    <property type="entry name" value="Cyclophilin-like"/>
    <property type="match status" value="1"/>
</dbReference>
<evidence type="ECO:0000313" key="5">
    <source>
        <dbReference type="EMBL" id="VAW02832.1"/>
    </source>
</evidence>
<proteinExistence type="predicted"/>
<dbReference type="AlphaFoldDB" id="A0A3B0SKE3"/>
<evidence type="ECO:0000256" key="1">
    <source>
        <dbReference type="ARBA" id="ARBA00013194"/>
    </source>
</evidence>
<evidence type="ECO:0000259" key="4">
    <source>
        <dbReference type="PROSITE" id="PS50072"/>
    </source>
</evidence>
<dbReference type="GO" id="GO:0006457">
    <property type="term" value="P:protein folding"/>
    <property type="evidence" value="ECO:0007669"/>
    <property type="project" value="InterPro"/>
</dbReference>